<organism evidence="2">
    <name type="scientific">Rhodotorula toruloides</name>
    <name type="common">Yeast</name>
    <name type="synonym">Rhodosporidium toruloides</name>
    <dbReference type="NCBI Taxonomy" id="5286"/>
    <lineage>
        <taxon>Eukaryota</taxon>
        <taxon>Fungi</taxon>
        <taxon>Dikarya</taxon>
        <taxon>Basidiomycota</taxon>
        <taxon>Pucciniomycotina</taxon>
        <taxon>Microbotryomycetes</taxon>
        <taxon>Sporidiobolales</taxon>
        <taxon>Sporidiobolaceae</taxon>
        <taxon>Rhodotorula</taxon>
    </lineage>
</organism>
<feature type="compositionally biased region" description="Basic and acidic residues" evidence="1">
    <location>
        <begin position="541"/>
        <end position="551"/>
    </location>
</feature>
<accession>A0A061B2Z4</accession>
<gene>
    <name evidence="2" type="ORF">RHTO0S_09e02564g</name>
</gene>
<dbReference type="AlphaFoldDB" id="A0A061B2Z4"/>
<evidence type="ECO:0000256" key="1">
    <source>
        <dbReference type="SAM" id="MobiDB-lite"/>
    </source>
</evidence>
<name>A0A061B2Z4_RHOTO</name>
<reference evidence="2" key="1">
    <citation type="journal article" date="2014" name="Genome Announc.">
        <title>Draft genome sequence of Rhodosporidium toruloides CECT1137, an oleaginous yeast of biotechnological interest.</title>
        <authorList>
            <person name="Morin N."/>
            <person name="Calcas X."/>
            <person name="Devillers H."/>
            <person name="Durrens P."/>
            <person name="Sherman D.J."/>
            <person name="Nicaud J.-M."/>
            <person name="Neuveglise C."/>
        </authorList>
    </citation>
    <scope>NUCLEOTIDE SEQUENCE</scope>
    <source>
        <strain evidence="2">CECT1137</strain>
    </source>
</reference>
<protein>
    <submittedName>
        <fullName evidence="2">RHTO0S09e02564g1_1</fullName>
    </submittedName>
</protein>
<dbReference type="EMBL" id="LK052944">
    <property type="protein sequence ID" value="CDR44322.1"/>
    <property type="molecule type" value="Genomic_DNA"/>
</dbReference>
<sequence>MELEPPTPAGATNEQSLLETAHSLQTLLTTRLASSSTLPDLSAASLHRLTATSPTSVHDLRAALASTVSTLRSGVSQFSSLALPKADSVAGEETKDVKARRDRYLTLLRDAAGTESSLLAARKDDAERARRVLKRRRRDYEDVWEVTTPRMSGSDGPTVLSVLEGLAKELELVTFRDDDGIDGGRKDGPVTLSVGGKVMVVDFEVVGEMDVAKVKVAYVVDGQDLQCSVAAEKLQGLLRCSQEEKEDEAVRQRCWRGVKTLLEQLKELDEATERLGQDCFTALNRTLPDDLKSALPLPAIRADAEDVQLPLLLPTLSSFQPFLVYHATPFARLSAAFASTISSATSPADPSSSTPPLKLSLRQAGVYSLRISLAAIEDDLGAAGKDSQTYVATLDPPVPFEAATGRAVCKVLGIEMRAAKEGSETPLMRARSQERGLLDLLLPLTGGEQREADQRTLEMAFPASPTDIALTIRFTIAPIVGNTPEPAFLATHLRFKAARDLQDALKVLEAQVRMNELVKSVALEQELRRERDGQGDAAVPDPKRRKEVGPAEAKEEVKISLDDLFAAPSANSPLILPVSIYYPSPASALPSSSSTPGPSLALSFPFPPISPSSPLTGLPLTLTLTSPFPSAESPDERTYRVSFVAPQAVVEALSGARGEEALEKRVERVLVATGNLGLELRAVVRELGRVVGSNVSGE</sequence>
<feature type="region of interest" description="Disordered" evidence="1">
    <location>
        <begin position="528"/>
        <end position="551"/>
    </location>
</feature>
<proteinExistence type="predicted"/>
<dbReference type="OrthoDB" id="2536384at2759"/>
<evidence type="ECO:0000313" key="2">
    <source>
        <dbReference type="EMBL" id="CDR44322.1"/>
    </source>
</evidence>